<feature type="binding site" evidence="11">
    <location>
        <position position="98"/>
    </location>
    <ligand>
        <name>Zn(2+)</name>
        <dbReference type="ChEBI" id="CHEBI:29105"/>
    </ligand>
</feature>
<keyword evidence="5" id="KW-0678">Repressor</keyword>
<protein>
    <submittedName>
        <fullName evidence="13">Transcriptional repressor</fullName>
    </submittedName>
</protein>
<feature type="binding site" evidence="11">
    <location>
        <position position="141"/>
    </location>
    <ligand>
        <name>Zn(2+)</name>
        <dbReference type="ChEBI" id="CHEBI:29105"/>
    </ligand>
</feature>
<dbReference type="Proteomes" id="UP000178526">
    <property type="component" value="Unassembled WGS sequence"/>
</dbReference>
<keyword evidence="9" id="KW-0238">DNA-binding</keyword>
<keyword evidence="6 11" id="KW-0479">Metal-binding</keyword>
<dbReference type="PANTHER" id="PTHR33202:SF2">
    <property type="entry name" value="FERRIC UPTAKE REGULATION PROTEIN"/>
    <property type="match status" value="1"/>
</dbReference>
<dbReference type="Gene3D" id="3.30.1490.190">
    <property type="match status" value="1"/>
</dbReference>
<comment type="similarity">
    <text evidence="2">Belongs to the Fur family.</text>
</comment>
<accession>A0A1F7RBK4</accession>
<keyword evidence="8" id="KW-0805">Transcription regulation</keyword>
<dbReference type="InterPro" id="IPR002481">
    <property type="entry name" value="FUR"/>
</dbReference>
<feature type="binding site" evidence="12">
    <location>
        <position position="94"/>
    </location>
    <ligand>
        <name>Fe cation</name>
        <dbReference type="ChEBI" id="CHEBI:24875"/>
    </ligand>
</feature>
<dbReference type="SUPFAM" id="SSF46785">
    <property type="entry name" value="Winged helix' DNA-binding domain"/>
    <property type="match status" value="1"/>
</dbReference>
<evidence type="ECO:0000256" key="8">
    <source>
        <dbReference type="ARBA" id="ARBA00023015"/>
    </source>
</evidence>
<feature type="binding site" evidence="12">
    <location>
        <position position="92"/>
    </location>
    <ligand>
        <name>Fe cation</name>
        <dbReference type="ChEBI" id="CHEBI:24875"/>
    </ligand>
</feature>
<feature type="binding site" evidence="12">
    <location>
        <position position="113"/>
    </location>
    <ligand>
        <name>Fe cation</name>
        <dbReference type="ChEBI" id="CHEBI:24875"/>
    </ligand>
</feature>
<dbReference type="GO" id="GO:0045892">
    <property type="term" value="P:negative regulation of DNA-templated transcription"/>
    <property type="evidence" value="ECO:0007669"/>
    <property type="project" value="TreeGrafter"/>
</dbReference>
<dbReference type="Pfam" id="PF01475">
    <property type="entry name" value="FUR"/>
    <property type="match status" value="1"/>
</dbReference>
<feature type="binding site" evidence="12">
    <location>
        <position position="130"/>
    </location>
    <ligand>
        <name>Fe cation</name>
        <dbReference type="ChEBI" id="CHEBI:24875"/>
    </ligand>
</feature>
<sequence length="147" mass="17566">MVEDFKEKFREFLETEDLKFTSEREAILEKIFSIHYHFDADDLVFMLRGGKKRVSKATVYRTLDLLVKSNLIIEHQLGDKKKIYEHVLGHSHHDHLICLYCSKTIEFDEPMIEDFQDRVCEKLKFIPERHSLKIFGKCQFCQKKSKP</sequence>
<dbReference type="AlphaFoldDB" id="A0A1F7RBK4"/>
<evidence type="ECO:0000256" key="1">
    <source>
        <dbReference type="ARBA" id="ARBA00004496"/>
    </source>
</evidence>
<evidence type="ECO:0000256" key="5">
    <source>
        <dbReference type="ARBA" id="ARBA00022491"/>
    </source>
</evidence>
<dbReference type="InterPro" id="IPR043135">
    <property type="entry name" value="Fur_C"/>
</dbReference>
<gene>
    <name evidence="13" type="ORF">A2042_09730</name>
</gene>
<keyword evidence="7 11" id="KW-0862">Zinc</keyword>
<feature type="binding site" evidence="11">
    <location>
        <position position="138"/>
    </location>
    <ligand>
        <name>Zn(2+)</name>
        <dbReference type="ChEBI" id="CHEBI:29105"/>
    </ligand>
</feature>
<proteinExistence type="inferred from homology"/>
<evidence type="ECO:0000313" key="13">
    <source>
        <dbReference type="EMBL" id="OGL38750.1"/>
    </source>
</evidence>
<comment type="subcellular location">
    <subcellularLocation>
        <location evidence="1">Cytoplasm</location>
    </subcellularLocation>
</comment>
<evidence type="ECO:0000256" key="7">
    <source>
        <dbReference type="ARBA" id="ARBA00022833"/>
    </source>
</evidence>
<dbReference type="Gene3D" id="1.10.10.10">
    <property type="entry name" value="Winged helix-like DNA-binding domain superfamily/Winged helix DNA-binding domain"/>
    <property type="match status" value="1"/>
</dbReference>
<dbReference type="CDD" id="cd07153">
    <property type="entry name" value="Fur_like"/>
    <property type="match status" value="1"/>
</dbReference>
<dbReference type="PANTHER" id="PTHR33202">
    <property type="entry name" value="ZINC UPTAKE REGULATION PROTEIN"/>
    <property type="match status" value="1"/>
</dbReference>
<evidence type="ECO:0000256" key="11">
    <source>
        <dbReference type="PIRSR" id="PIRSR602481-1"/>
    </source>
</evidence>
<comment type="caution">
    <text evidence="13">The sequence shown here is derived from an EMBL/GenBank/DDBJ whole genome shotgun (WGS) entry which is preliminary data.</text>
</comment>
<evidence type="ECO:0000256" key="3">
    <source>
        <dbReference type="ARBA" id="ARBA00011738"/>
    </source>
</evidence>
<dbReference type="GO" id="GO:0000976">
    <property type="term" value="F:transcription cis-regulatory region binding"/>
    <property type="evidence" value="ECO:0007669"/>
    <property type="project" value="TreeGrafter"/>
</dbReference>
<keyword evidence="4" id="KW-0963">Cytoplasm</keyword>
<comment type="subunit">
    <text evidence="3">Homodimer.</text>
</comment>
<dbReference type="EMBL" id="MGDB01000138">
    <property type="protein sequence ID" value="OGL38750.1"/>
    <property type="molecule type" value="Genomic_DNA"/>
</dbReference>
<evidence type="ECO:0000256" key="12">
    <source>
        <dbReference type="PIRSR" id="PIRSR602481-2"/>
    </source>
</evidence>
<evidence type="ECO:0000256" key="6">
    <source>
        <dbReference type="ARBA" id="ARBA00022723"/>
    </source>
</evidence>
<organism evidence="13 14">
    <name type="scientific">Candidatus Schekmanbacteria bacterium GWA2_38_11</name>
    <dbReference type="NCBI Taxonomy" id="1817876"/>
    <lineage>
        <taxon>Bacteria</taxon>
        <taxon>Candidatus Schekmaniibacteriota</taxon>
    </lineage>
</organism>
<dbReference type="GO" id="GO:0008270">
    <property type="term" value="F:zinc ion binding"/>
    <property type="evidence" value="ECO:0007669"/>
    <property type="project" value="TreeGrafter"/>
</dbReference>
<evidence type="ECO:0000256" key="2">
    <source>
        <dbReference type="ARBA" id="ARBA00007957"/>
    </source>
</evidence>
<evidence type="ECO:0000256" key="10">
    <source>
        <dbReference type="ARBA" id="ARBA00023163"/>
    </source>
</evidence>
<dbReference type="InterPro" id="IPR036388">
    <property type="entry name" value="WH-like_DNA-bd_sf"/>
</dbReference>
<feature type="binding site" evidence="11">
    <location>
        <position position="101"/>
    </location>
    <ligand>
        <name>Zn(2+)</name>
        <dbReference type="ChEBI" id="CHEBI:29105"/>
    </ligand>
</feature>
<comment type="cofactor">
    <cofactor evidence="11">
        <name>Zn(2+)</name>
        <dbReference type="ChEBI" id="CHEBI:29105"/>
    </cofactor>
    <text evidence="11">Binds 1 zinc ion per subunit.</text>
</comment>
<keyword evidence="10" id="KW-0804">Transcription</keyword>
<dbReference type="GO" id="GO:0005829">
    <property type="term" value="C:cytosol"/>
    <property type="evidence" value="ECO:0007669"/>
    <property type="project" value="TreeGrafter"/>
</dbReference>
<evidence type="ECO:0000313" key="14">
    <source>
        <dbReference type="Proteomes" id="UP000178526"/>
    </source>
</evidence>
<evidence type="ECO:0000256" key="4">
    <source>
        <dbReference type="ARBA" id="ARBA00022490"/>
    </source>
</evidence>
<reference evidence="13 14" key="1">
    <citation type="journal article" date="2016" name="Nat. Commun.">
        <title>Thousands of microbial genomes shed light on interconnected biogeochemical processes in an aquifer system.</title>
        <authorList>
            <person name="Anantharaman K."/>
            <person name="Brown C.T."/>
            <person name="Hug L.A."/>
            <person name="Sharon I."/>
            <person name="Castelle C.J."/>
            <person name="Probst A.J."/>
            <person name="Thomas B.C."/>
            <person name="Singh A."/>
            <person name="Wilkins M.J."/>
            <person name="Karaoz U."/>
            <person name="Brodie E.L."/>
            <person name="Williams K.H."/>
            <person name="Hubbard S.S."/>
            <person name="Banfield J.F."/>
        </authorList>
    </citation>
    <scope>NUCLEOTIDE SEQUENCE [LARGE SCALE GENOMIC DNA]</scope>
</reference>
<name>A0A1F7RBK4_9BACT</name>
<dbReference type="InterPro" id="IPR036390">
    <property type="entry name" value="WH_DNA-bd_sf"/>
</dbReference>
<dbReference type="GO" id="GO:0003700">
    <property type="term" value="F:DNA-binding transcription factor activity"/>
    <property type="evidence" value="ECO:0007669"/>
    <property type="project" value="InterPro"/>
</dbReference>
<evidence type="ECO:0000256" key="9">
    <source>
        <dbReference type="ARBA" id="ARBA00023125"/>
    </source>
</evidence>
<comment type="cofactor">
    <cofactor evidence="12">
        <name>Mn(2+)</name>
        <dbReference type="ChEBI" id="CHEBI:29035"/>
    </cofactor>
    <cofactor evidence="12">
        <name>Fe(2+)</name>
        <dbReference type="ChEBI" id="CHEBI:29033"/>
    </cofactor>
    <text evidence="12">Binds 1 Mn(2+) or Fe(2+) ion per subunit.</text>
</comment>
<keyword evidence="12" id="KW-0408">Iron</keyword>
<dbReference type="GO" id="GO:1900376">
    <property type="term" value="P:regulation of secondary metabolite biosynthetic process"/>
    <property type="evidence" value="ECO:0007669"/>
    <property type="project" value="TreeGrafter"/>
</dbReference>